<keyword evidence="2" id="KW-1185">Reference proteome</keyword>
<evidence type="ECO:0000313" key="3">
    <source>
        <dbReference type="WBParaSite" id="nRc.2.0.1.t32085-RA"/>
    </source>
</evidence>
<dbReference type="Proteomes" id="UP000887565">
    <property type="component" value="Unplaced"/>
</dbReference>
<dbReference type="WBParaSite" id="nRc.2.0.1.t32085-RA">
    <property type="protein sequence ID" value="nRc.2.0.1.t32085-RA"/>
    <property type="gene ID" value="nRc.2.0.1.g32085"/>
</dbReference>
<protein>
    <submittedName>
        <fullName evidence="3">Uncharacterized protein</fullName>
    </submittedName>
</protein>
<reference evidence="3" key="1">
    <citation type="submission" date="2022-11" db="UniProtKB">
        <authorList>
            <consortium name="WormBaseParasite"/>
        </authorList>
    </citation>
    <scope>IDENTIFICATION</scope>
</reference>
<feature type="region of interest" description="Disordered" evidence="1">
    <location>
        <begin position="112"/>
        <end position="131"/>
    </location>
</feature>
<feature type="compositionally biased region" description="Basic and acidic residues" evidence="1">
    <location>
        <begin position="115"/>
        <end position="131"/>
    </location>
</feature>
<proteinExistence type="predicted"/>
<evidence type="ECO:0000256" key="1">
    <source>
        <dbReference type="SAM" id="MobiDB-lite"/>
    </source>
</evidence>
<organism evidence="2 3">
    <name type="scientific">Romanomermis culicivorax</name>
    <name type="common">Nematode worm</name>
    <dbReference type="NCBI Taxonomy" id="13658"/>
    <lineage>
        <taxon>Eukaryota</taxon>
        <taxon>Metazoa</taxon>
        <taxon>Ecdysozoa</taxon>
        <taxon>Nematoda</taxon>
        <taxon>Enoplea</taxon>
        <taxon>Dorylaimia</taxon>
        <taxon>Mermithida</taxon>
        <taxon>Mermithoidea</taxon>
        <taxon>Mermithidae</taxon>
        <taxon>Romanomermis</taxon>
    </lineage>
</organism>
<evidence type="ECO:0000313" key="2">
    <source>
        <dbReference type="Proteomes" id="UP000887565"/>
    </source>
</evidence>
<name>A0A915K1J1_ROMCU</name>
<sequence>MQITFERPRQIWMAMEHHEKKKNGDENYSCFVLYFDYMPTPQILSIDKGGGLNAQAIACSPQALEPTWGFIPDQERFRLQERAPVTSTQELAMQLSKLKGTMEALLDIIANAATEDNKREADSRQQEPDRQ</sequence>
<accession>A0A915K1J1</accession>
<dbReference type="AlphaFoldDB" id="A0A915K1J1"/>